<keyword evidence="1" id="KW-0472">Membrane</keyword>
<dbReference type="RefSeq" id="WP_353943015.1">
    <property type="nucleotide sequence ID" value="NZ_CP159534.1"/>
</dbReference>
<reference evidence="2" key="1">
    <citation type="submission" date="2024-06" db="EMBL/GenBank/DDBJ databases">
        <title>Streptomyces sp. strain HUAS MG91 genome sequences.</title>
        <authorList>
            <person name="Mo P."/>
        </authorList>
    </citation>
    <scope>NUCLEOTIDE SEQUENCE</scope>
    <source>
        <strain evidence="2">HUAS MG91</strain>
    </source>
</reference>
<accession>A0AAU8IS90</accession>
<evidence type="ECO:0000313" key="2">
    <source>
        <dbReference type="EMBL" id="XCJ71402.1"/>
    </source>
</evidence>
<name>A0AAU8IS90_9ACTN</name>
<dbReference type="KEGG" id="stac:ABII15_16125"/>
<gene>
    <name evidence="2" type="ORF">ABII15_16125</name>
</gene>
<dbReference type="AlphaFoldDB" id="A0AAU8IS90"/>
<protein>
    <submittedName>
        <fullName evidence="2">Uncharacterized protein</fullName>
    </submittedName>
</protein>
<dbReference type="EMBL" id="CP159534">
    <property type="protein sequence ID" value="XCJ71402.1"/>
    <property type="molecule type" value="Genomic_DNA"/>
</dbReference>
<feature type="transmembrane region" description="Helical" evidence="1">
    <location>
        <begin position="20"/>
        <end position="39"/>
    </location>
</feature>
<organism evidence="2">
    <name type="scientific">Streptomyces tabacisoli</name>
    <dbReference type="NCBI Taxonomy" id="3156398"/>
    <lineage>
        <taxon>Bacteria</taxon>
        <taxon>Bacillati</taxon>
        <taxon>Actinomycetota</taxon>
        <taxon>Actinomycetes</taxon>
        <taxon>Kitasatosporales</taxon>
        <taxon>Streptomycetaceae</taxon>
        <taxon>Streptomyces</taxon>
    </lineage>
</organism>
<keyword evidence="1" id="KW-1133">Transmembrane helix</keyword>
<evidence type="ECO:0000256" key="1">
    <source>
        <dbReference type="SAM" id="Phobius"/>
    </source>
</evidence>
<sequence length="73" mass="7690">MPTGTGHSTERPVLMETVGWIAAGVAAIGGVSVLVGQALDQASALSGKAVRALRAVAKVRDEWRTFRDESKVR</sequence>
<proteinExistence type="predicted"/>
<keyword evidence="1" id="KW-0812">Transmembrane</keyword>